<keyword evidence="1 3" id="KW-0436">Ligase</keyword>
<dbReference type="SUPFAM" id="SSF55681">
    <property type="entry name" value="Class II aaRS and biotin synthetases"/>
    <property type="match status" value="1"/>
</dbReference>
<dbReference type="PANTHER" id="PTHR12835">
    <property type="entry name" value="BIOTIN PROTEIN LIGASE"/>
    <property type="match status" value="1"/>
</dbReference>
<dbReference type="Gene3D" id="3.30.930.10">
    <property type="entry name" value="Bira Bifunctional Protein, Domain 2"/>
    <property type="match status" value="1"/>
</dbReference>
<feature type="non-terminal residue" evidence="3">
    <location>
        <position position="205"/>
    </location>
</feature>
<dbReference type="PROSITE" id="PS51733">
    <property type="entry name" value="BPL_LPL_CATALYTIC"/>
    <property type="match status" value="1"/>
</dbReference>
<dbReference type="Proteomes" id="UP000886842">
    <property type="component" value="Unassembled WGS sequence"/>
</dbReference>
<organism evidence="3 4">
    <name type="scientific">Candidatus Avipropionibacterium avicola</name>
    <dbReference type="NCBI Taxonomy" id="2840701"/>
    <lineage>
        <taxon>Bacteria</taxon>
        <taxon>Bacillati</taxon>
        <taxon>Actinomycetota</taxon>
        <taxon>Actinomycetes</taxon>
        <taxon>Propionibacteriales</taxon>
        <taxon>Propionibacteriaceae</taxon>
        <taxon>Propionibacteriaceae incertae sedis</taxon>
        <taxon>Candidatus Avipropionibacterium</taxon>
    </lineage>
</organism>
<reference evidence="3" key="1">
    <citation type="submission" date="2020-10" db="EMBL/GenBank/DDBJ databases">
        <authorList>
            <person name="Gilroy R."/>
        </authorList>
    </citation>
    <scope>NUCLEOTIDE SEQUENCE</scope>
    <source>
        <strain evidence="3">ChiGjej1B1-24693</strain>
    </source>
</reference>
<comment type="caution">
    <text evidence="3">The sequence shown here is derived from an EMBL/GenBank/DDBJ whole genome shotgun (WGS) entry which is preliminary data.</text>
</comment>
<evidence type="ECO:0000313" key="4">
    <source>
        <dbReference type="Proteomes" id="UP000886842"/>
    </source>
</evidence>
<accession>A0A9D1KLH2</accession>
<dbReference type="GO" id="GO:0004077">
    <property type="term" value="F:biotin--[biotin carboxyl-carrier protein] ligase activity"/>
    <property type="evidence" value="ECO:0007669"/>
    <property type="project" value="UniProtKB-EC"/>
</dbReference>
<gene>
    <name evidence="3" type="ORF">IAA98_03560</name>
</gene>
<reference evidence="3" key="2">
    <citation type="journal article" date="2021" name="PeerJ">
        <title>Extensive microbial diversity within the chicken gut microbiome revealed by metagenomics and culture.</title>
        <authorList>
            <person name="Gilroy R."/>
            <person name="Ravi A."/>
            <person name="Getino M."/>
            <person name="Pursley I."/>
            <person name="Horton D.L."/>
            <person name="Alikhan N.F."/>
            <person name="Baker D."/>
            <person name="Gharbi K."/>
            <person name="Hall N."/>
            <person name="Watson M."/>
            <person name="Adriaenssens E.M."/>
            <person name="Foster-Nyarko E."/>
            <person name="Jarju S."/>
            <person name="Secka A."/>
            <person name="Antonio M."/>
            <person name="Oren A."/>
            <person name="Chaudhuri R.R."/>
            <person name="La Ragione R."/>
            <person name="Hildebrand F."/>
            <person name="Pallen M.J."/>
        </authorList>
    </citation>
    <scope>NUCLEOTIDE SEQUENCE</scope>
    <source>
        <strain evidence="3">ChiGjej1B1-24693</strain>
    </source>
</reference>
<evidence type="ECO:0000313" key="3">
    <source>
        <dbReference type="EMBL" id="HIT74640.1"/>
    </source>
</evidence>
<dbReference type="InterPro" id="IPR004408">
    <property type="entry name" value="Biotin_CoA_COase_ligase"/>
</dbReference>
<dbReference type="CDD" id="cd16442">
    <property type="entry name" value="BPL"/>
    <property type="match status" value="1"/>
</dbReference>
<dbReference type="GO" id="GO:0005737">
    <property type="term" value="C:cytoplasm"/>
    <property type="evidence" value="ECO:0007669"/>
    <property type="project" value="TreeGrafter"/>
</dbReference>
<dbReference type="InterPro" id="IPR045864">
    <property type="entry name" value="aa-tRNA-synth_II/BPL/LPL"/>
</dbReference>
<feature type="domain" description="BPL/LPL catalytic" evidence="2">
    <location>
        <begin position="20"/>
        <end position="205"/>
    </location>
</feature>
<sequence>MTDPAGLTPTVDAHRLAESIRRPGGIYTQVEVVADTGSTNADLAAAARTDPAAGRVLVSDHQSAGRGRRNRGWSAAPGTSQAISVSWRPSRTEQWSWLSLILGIAVADTARAVGVAAGLKWPNDVLVGGASTADTGRKLAGLLSERVDTADGAVCVLGIGLNTTATQADLPVPTATSLALAGAPHLDVTAVVSDLLVRLEKLLLW</sequence>
<evidence type="ECO:0000259" key="2">
    <source>
        <dbReference type="PROSITE" id="PS51733"/>
    </source>
</evidence>
<dbReference type="PANTHER" id="PTHR12835:SF5">
    <property type="entry name" value="BIOTIN--PROTEIN LIGASE"/>
    <property type="match status" value="1"/>
</dbReference>
<dbReference type="InterPro" id="IPR004143">
    <property type="entry name" value="BPL_LPL_catalytic"/>
</dbReference>
<dbReference type="EC" id="6.3.4.15" evidence="3"/>
<proteinExistence type="predicted"/>
<dbReference type="AlphaFoldDB" id="A0A9D1KLH2"/>
<evidence type="ECO:0000256" key="1">
    <source>
        <dbReference type="ARBA" id="ARBA00022598"/>
    </source>
</evidence>
<protein>
    <submittedName>
        <fullName evidence="3">Biotin--[acetyl-CoA-carboxylase] ligase</fullName>
        <ecNumber evidence="3">6.3.4.15</ecNumber>
    </submittedName>
</protein>
<dbReference type="Pfam" id="PF03099">
    <property type="entry name" value="BPL_LplA_LipB"/>
    <property type="match status" value="1"/>
</dbReference>
<dbReference type="NCBIfam" id="TIGR00121">
    <property type="entry name" value="birA_ligase"/>
    <property type="match status" value="1"/>
</dbReference>
<name>A0A9D1KLH2_9ACTN</name>
<dbReference type="EMBL" id="DVLP01000100">
    <property type="protein sequence ID" value="HIT74640.1"/>
    <property type="molecule type" value="Genomic_DNA"/>
</dbReference>